<dbReference type="EMBL" id="ACVQ01000021">
    <property type="protein sequence ID" value="EET79414.1"/>
    <property type="molecule type" value="Genomic_DNA"/>
</dbReference>
<proteinExistence type="predicted"/>
<gene>
    <name evidence="2" type="ORF">CAMSH0001_0916</name>
</gene>
<keyword evidence="1" id="KW-1133">Transmembrane helix</keyword>
<feature type="transmembrane region" description="Helical" evidence="1">
    <location>
        <begin position="32"/>
        <end position="51"/>
    </location>
</feature>
<organism evidence="2 3">
    <name type="scientific">Campylobacter showae RM3277</name>
    <dbReference type="NCBI Taxonomy" id="553219"/>
    <lineage>
        <taxon>Bacteria</taxon>
        <taxon>Pseudomonadati</taxon>
        <taxon>Campylobacterota</taxon>
        <taxon>Epsilonproteobacteria</taxon>
        <taxon>Campylobacterales</taxon>
        <taxon>Campylobacteraceae</taxon>
        <taxon>Campylobacter</taxon>
    </lineage>
</organism>
<comment type="caution">
    <text evidence="2">The sequence shown here is derived from an EMBL/GenBank/DDBJ whole genome shotgun (WGS) entry which is preliminary data.</text>
</comment>
<name>C6RGS9_9BACT</name>
<accession>C6RGS9</accession>
<evidence type="ECO:0000256" key="1">
    <source>
        <dbReference type="SAM" id="Phobius"/>
    </source>
</evidence>
<keyword evidence="1" id="KW-0472">Membrane</keyword>
<dbReference type="RefSeq" id="WP_002948720.1">
    <property type="nucleotide sequence ID" value="NZ_ACVQ01000021.1"/>
</dbReference>
<dbReference type="AlphaFoldDB" id="C6RGS9"/>
<reference evidence="2 3" key="1">
    <citation type="submission" date="2009-07" db="EMBL/GenBank/DDBJ databases">
        <authorList>
            <person name="Madupu R."/>
            <person name="Sebastian Y."/>
            <person name="Durkin A.S."/>
            <person name="Torralba M."/>
            <person name="Methe B."/>
            <person name="Sutton G.G."/>
            <person name="Strausberg R.L."/>
            <person name="Nelson K.E."/>
        </authorList>
    </citation>
    <scope>NUCLEOTIDE SEQUENCE [LARGE SCALE GENOMIC DNA]</scope>
    <source>
        <strain evidence="2 3">RM3277</strain>
    </source>
</reference>
<keyword evidence="1" id="KW-0812">Transmembrane</keyword>
<dbReference type="GeneID" id="70358907"/>
<dbReference type="Proteomes" id="UP000003107">
    <property type="component" value="Unassembled WGS sequence"/>
</dbReference>
<sequence>MSTVFVVVEHHSVVYHVVGTLRDLRFIWSLRLSAATSFAPYFLTVAIHMLFTECV</sequence>
<evidence type="ECO:0000313" key="2">
    <source>
        <dbReference type="EMBL" id="EET79414.1"/>
    </source>
</evidence>
<evidence type="ECO:0000313" key="3">
    <source>
        <dbReference type="Proteomes" id="UP000003107"/>
    </source>
</evidence>
<keyword evidence="3" id="KW-1185">Reference proteome</keyword>
<protein>
    <submittedName>
        <fullName evidence="2">Uncharacterized protein</fullName>
    </submittedName>
</protein>